<gene>
    <name evidence="2" type="ORF">Poly21_18940</name>
</gene>
<keyword evidence="3" id="KW-1185">Reference proteome</keyword>
<evidence type="ECO:0000313" key="2">
    <source>
        <dbReference type="EMBL" id="TWU19719.1"/>
    </source>
</evidence>
<protein>
    <submittedName>
        <fullName evidence="2">Uncharacterized protein</fullName>
    </submittedName>
</protein>
<feature type="compositionally biased region" description="Basic residues" evidence="1">
    <location>
        <begin position="247"/>
        <end position="272"/>
    </location>
</feature>
<name>A0A5C6CAB4_9BACT</name>
<reference evidence="2 3" key="1">
    <citation type="journal article" date="2020" name="Antonie Van Leeuwenhoek">
        <title>Rhodopirellula heiligendammensis sp. nov., Rhodopirellula pilleata sp. nov., and Rhodopirellula solitaria sp. nov. isolated from natural or artificial marine surfaces in Northern Germany and California, USA, and emended description of the genus Rhodopirellula.</title>
        <authorList>
            <person name="Kallscheuer N."/>
            <person name="Wiegand S."/>
            <person name="Jogler M."/>
            <person name="Boedeker C."/>
            <person name="Peeters S.H."/>
            <person name="Rast P."/>
            <person name="Heuer A."/>
            <person name="Jetten M.S.M."/>
            <person name="Rohde M."/>
            <person name="Jogler C."/>
        </authorList>
    </citation>
    <scope>NUCLEOTIDE SEQUENCE [LARGE SCALE GENOMIC DNA]</scope>
    <source>
        <strain evidence="2 3">Poly21</strain>
    </source>
</reference>
<proteinExistence type="predicted"/>
<dbReference type="Proteomes" id="UP000319908">
    <property type="component" value="Unassembled WGS sequence"/>
</dbReference>
<dbReference type="EMBL" id="SJPU01000001">
    <property type="protein sequence ID" value="TWU19719.1"/>
    <property type="molecule type" value="Genomic_DNA"/>
</dbReference>
<feature type="compositionally biased region" description="Basic residues" evidence="1">
    <location>
        <begin position="188"/>
        <end position="239"/>
    </location>
</feature>
<accession>A0A5C6CAB4</accession>
<feature type="region of interest" description="Disordered" evidence="1">
    <location>
        <begin position="152"/>
        <end position="272"/>
    </location>
</feature>
<sequence length="272" mass="30151">MPTQTVAKGITRFDLENRRGYMVRIARSGNRIHQYFSDSKYGGKRKALAAAKSAYEELLEELGPAENSTRDKLTSRNTTGVVGVHVAYSQDNRYPGCEYYAYCASWVTEDGKREKASFAWNKYGEDQALQLAILARQQQITDREQVVAMYERSAAGKRTKRVSKTSKKSVKTGKRSVKKPAASATAKRTAKKSLKKAAKKSSHKAAKKSVKRGAKKAVKKKAATKRMVGKKSVKKKAAKKSAEKQAAKKSVKKKAAKKSVKKKAAKKSAKRR</sequence>
<organism evidence="2 3">
    <name type="scientific">Allorhodopirellula heiligendammensis</name>
    <dbReference type="NCBI Taxonomy" id="2714739"/>
    <lineage>
        <taxon>Bacteria</taxon>
        <taxon>Pseudomonadati</taxon>
        <taxon>Planctomycetota</taxon>
        <taxon>Planctomycetia</taxon>
        <taxon>Pirellulales</taxon>
        <taxon>Pirellulaceae</taxon>
        <taxon>Allorhodopirellula</taxon>
    </lineage>
</organism>
<dbReference type="OrthoDB" id="271450at2"/>
<dbReference type="AlphaFoldDB" id="A0A5C6CAB4"/>
<dbReference type="RefSeq" id="WP_146406477.1">
    <property type="nucleotide sequence ID" value="NZ_SJPU01000001.1"/>
</dbReference>
<comment type="caution">
    <text evidence="2">The sequence shown here is derived from an EMBL/GenBank/DDBJ whole genome shotgun (WGS) entry which is preliminary data.</text>
</comment>
<evidence type="ECO:0000313" key="3">
    <source>
        <dbReference type="Proteomes" id="UP000319908"/>
    </source>
</evidence>
<feature type="compositionally biased region" description="Basic residues" evidence="1">
    <location>
        <begin position="155"/>
        <end position="178"/>
    </location>
</feature>
<evidence type="ECO:0000256" key="1">
    <source>
        <dbReference type="SAM" id="MobiDB-lite"/>
    </source>
</evidence>